<sequence length="111" mass="11716">MTAQAIRIKLTSRSRELQLLITACLLLAAGLATLVLGSGGLVRWLDLAIVGAFAGLFLLLSVALAVRGWGEDQMLLPLAALLSGIGLVMTRRLEPDLIARYGAVYTGVALK</sequence>
<feature type="non-terminal residue" evidence="2">
    <location>
        <position position="111"/>
    </location>
</feature>
<evidence type="ECO:0000313" key="2">
    <source>
        <dbReference type="EMBL" id="KPV50112.1"/>
    </source>
</evidence>
<keyword evidence="1" id="KW-1133">Transmembrane helix</keyword>
<feature type="transmembrane region" description="Helical" evidence="1">
    <location>
        <begin position="47"/>
        <end position="66"/>
    </location>
</feature>
<evidence type="ECO:0000313" key="3">
    <source>
        <dbReference type="Proteomes" id="UP000050509"/>
    </source>
</evidence>
<keyword evidence="1" id="KW-0472">Membrane</keyword>
<dbReference type="Proteomes" id="UP000050509">
    <property type="component" value="Unassembled WGS sequence"/>
</dbReference>
<dbReference type="EMBL" id="LJCR01001575">
    <property type="protein sequence ID" value="KPV50112.1"/>
    <property type="molecule type" value="Genomic_DNA"/>
</dbReference>
<reference evidence="2 3" key="1">
    <citation type="submission" date="2015-09" db="EMBL/GenBank/DDBJ databases">
        <title>Draft genome sequence of Kouleothrix aurantiaca JCM 19913.</title>
        <authorList>
            <person name="Hemp J."/>
        </authorList>
    </citation>
    <scope>NUCLEOTIDE SEQUENCE [LARGE SCALE GENOMIC DNA]</scope>
    <source>
        <strain evidence="2 3">COM-B</strain>
    </source>
</reference>
<keyword evidence="3" id="KW-1185">Reference proteome</keyword>
<dbReference type="AlphaFoldDB" id="A0A0P9D4M3"/>
<proteinExistence type="predicted"/>
<comment type="caution">
    <text evidence="2">The sequence shown here is derived from an EMBL/GenBank/DDBJ whole genome shotgun (WGS) entry which is preliminary data.</text>
</comment>
<evidence type="ECO:0000256" key="1">
    <source>
        <dbReference type="SAM" id="Phobius"/>
    </source>
</evidence>
<name>A0A0P9D4M3_9CHLR</name>
<keyword evidence="1" id="KW-0812">Transmembrane</keyword>
<organism evidence="2 3">
    <name type="scientific">Kouleothrix aurantiaca</name>
    <dbReference type="NCBI Taxonomy" id="186479"/>
    <lineage>
        <taxon>Bacteria</taxon>
        <taxon>Bacillati</taxon>
        <taxon>Chloroflexota</taxon>
        <taxon>Chloroflexia</taxon>
        <taxon>Chloroflexales</taxon>
        <taxon>Roseiflexineae</taxon>
        <taxon>Roseiflexaceae</taxon>
        <taxon>Kouleothrix</taxon>
    </lineage>
</organism>
<protein>
    <submittedName>
        <fullName evidence="2">Cell cycle protein</fullName>
    </submittedName>
</protein>
<gene>
    <name evidence="2" type="ORF">SE17_28855</name>
</gene>
<accession>A0A0P9D4M3</accession>